<organism evidence="1 2">
    <name type="scientific">Roseibium aggregatum</name>
    <dbReference type="NCBI Taxonomy" id="187304"/>
    <lineage>
        <taxon>Bacteria</taxon>
        <taxon>Pseudomonadati</taxon>
        <taxon>Pseudomonadota</taxon>
        <taxon>Alphaproteobacteria</taxon>
        <taxon>Hyphomicrobiales</taxon>
        <taxon>Stappiaceae</taxon>
        <taxon>Roseibium</taxon>
    </lineage>
</organism>
<dbReference type="GO" id="GO:0003676">
    <property type="term" value="F:nucleic acid binding"/>
    <property type="evidence" value="ECO:0007669"/>
    <property type="project" value="InterPro"/>
</dbReference>
<proteinExistence type="predicted"/>
<evidence type="ECO:0008006" key="3">
    <source>
        <dbReference type="Google" id="ProtNLM"/>
    </source>
</evidence>
<evidence type="ECO:0000313" key="1">
    <source>
        <dbReference type="EMBL" id="CTQ47349.1"/>
    </source>
</evidence>
<reference evidence="2" key="1">
    <citation type="submission" date="2015-07" db="EMBL/GenBank/DDBJ databases">
        <authorList>
            <person name="Rodrigo-Torres Lidia"/>
            <person name="Arahal R.David."/>
        </authorList>
    </citation>
    <scope>NUCLEOTIDE SEQUENCE [LARGE SCALE GENOMIC DNA]</scope>
    <source>
        <strain evidence="2">CECT 4801</strain>
    </source>
</reference>
<dbReference type="SUPFAM" id="SSF53098">
    <property type="entry name" value="Ribonuclease H-like"/>
    <property type="match status" value="1"/>
</dbReference>
<sequence>MIDLPKPTGPNPKPDWIVIDFEASSLNDGSYPIEFGYCDLEMNSGGFLIRPELEWTDWHPDAASAHGIPRELLFAIGIPAREAAERINCMADGGKSFLCDGGSSDQRWYETLFRATDVIPEIITLRDFDLRLNAAASLHKDLGNELGDLDVLCEMRDQGILRSPHRAEPDARVLAAFARGYLDADYFQALIVADQEFRSRQPSQEDIDKNEIAREIYATFAQSGLSPNDLMEITGMTMKEVGDLLDRRVQHMQIDDLNRIWVEILAAPTPGTKP</sequence>
<dbReference type="InterPro" id="IPR012337">
    <property type="entry name" value="RNaseH-like_sf"/>
</dbReference>
<protein>
    <recommendedName>
        <fullName evidence="3">Exonuclease domain-containing protein</fullName>
    </recommendedName>
</protein>
<evidence type="ECO:0000313" key="2">
    <source>
        <dbReference type="Proteomes" id="UP000048926"/>
    </source>
</evidence>
<dbReference type="OrthoDB" id="5705783at2"/>
<keyword evidence="2" id="KW-1185">Reference proteome</keyword>
<dbReference type="RefSeq" id="WP_055661388.1">
    <property type="nucleotide sequence ID" value="NZ_CXST01000006.1"/>
</dbReference>
<dbReference type="AlphaFoldDB" id="A0A0M6YD58"/>
<gene>
    <name evidence="1" type="ORF">LAL4801_05811</name>
</gene>
<dbReference type="EMBL" id="CXST01000006">
    <property type="protein sequence ID" value="CTQ47349.1"/>
    <property type="molecule type" value="Genomic_DNA"/>
</dbReference>
<dbReference type="Gene3D" id="3.30.420.10">
    <property type="entry name" value="Ribonuclease H-like superfamily/Ribonuclease H"/>
    <property type="match status" value="1"/>
</dbReference>
<name>A0A0M6YD58_9HYPH</name>
<dbReference type="InterPro" id="IPR036397">
    <property type="entry name" value="RNaseH_sf"/>
</dbReference>
<accession>A0A0M6YD58</accession>
<dbReference type="Proteomes" id="UP000048926">
    <property type="component" value="Unassembled WGS sequence"/>
</dbReference>